<dbReference type="EMBL" id="UYJE01008762">
    <property type="protein sequence ID" value="VDI67052.1"/>
    <property type="molecule type" value="Genomic_DNA"/>
</dbReference>
<dbReference type="SUPFAM" id="SSF50370">
    <property type="entry name" value="Ricin B-like lectins"/>
    <property type="match status" value="1"/>
</dbReference>
<accession>A0A8B6GPS0</accession>
<dbReference type="AlphaFoldDB" id="A0A8B6GPS0"/>
<dbReference type="Gene3D" id="2.80.10.50">
    <property type="match status" value="1"/>
</dbReference>
<evidence type="ECO:0000259" key="1">
    <source>
        <dbReference type="Pfam" id="PF00652"/>
    </source>
</evidence>
<proteinExistence type="predicted"/>
<sequence length="154" mass="18337">NVSNEYRVAEKGDSKVRLKFLLEETCSLCLLNIESDIFLFNYLHTAVRHTSNRFCPTRIEHERLCIYNFKSDLGGNQYWELTKDYELRHNYVCVVKRAKFKDCSPKERVQWDYLKDNRIQLKGSDLCLSATNNYTKVGLKVCSRSVKQLWIWKR</sequence>
<dbReference type="InterPro" id="IPR035992">
    <property type="entry name" value="Ricin_B-like_lectins"/>
</dbReference>
<dbReference type="Proteomes" id="UP000596742">
    <property type="component" value="Unassembled WGS sequence"/>
</dbReference>
<dbReference type="PROSITE" id="PS50231">
    <property type="entry name" value="RICIN_B_LECTIN"/>
    <property type="match status" value="1"/>
</dbReference>
<evidence type="ECO:0000313" key="2">
    <source>
        <dbReference type="EMBL" id="VDI67052.1"/>
    </source>
</evidence>
<reference evidence="2" key="1">
    <citation type="submission" date="2018-11" db="EMBL/GenBank/DDBJ databases">
        <authorList>
            <person name="Alioto T."/>
            <person name="Alioto T."/>
        </authorList>
    </citation>
    <scope>NUCLEOTIDE SEQUENCE</scope>
</reference>
<keyword evidence="3" id="KW-1185">Reference proteome</keyword>
<protein>
    <recommendedName>
        <fullName evidence="1">Ricin B lectin domain-containing protein</fullName>
    </recommendedName>
</protein>
<feature type="non-terminal residue" evidence="2">
    <location>
        <position position="1"/>
    </location>
</feature>
<evidence type="ECO:0000313" key="3">
    <source>
        <dbReference type="Proteomes" id="UP000596742"/>
    </source>
</evidence>
<comment type="caution">
    <text evidence="2">The sequence shown here is derived from an EMBL/GenBank/DDBJ whole genome shotgun (WGS) entry which is preliminary data.</text>
</comment>
<name>A0A8B6GPS0_MYTGA</name>
<organism evidence="2 3">
    <name type="scientific">Mytilus galloprovincialis</name>
    <name type="common">Mediterranean mussel</name>
    <dbReference type="NCBI Taxonomy" id="29158"/>
    <lineage>
        <taxon>Eukaryota</taxon>
        <taxon>Metazoa</taxon>
        <taxon>Spiralia</taxon>
        <taxon>Lophotrochozoa</taxon>
        <taxon>Mollusca</taxon>
        <taxon>Bivalvia</taxon>
        <taxon>Autobranchia</taxon>
        <taxon>Pteriomorphia</taxon>
        <taxon>Mytilida</taxon>
        <taxon>Mytiloidea</taxon>
        <taxon>Mytilidae</taxon>
        <taxon>Mytilinae</taxon>
        <taxon>Mytilus</taxon>
    </lineage>
</organism>
<dbReference type="Pfam" id="PF00652">
    <property type="entry name" value="Ricin_B_lectin"/>
    <property type="match status" value="1"/>
</dbReference>
<gene>
    <name evidence="2" type="ORF">MGAL_10B053806</name>
</gene>
<dbReference type="InterPro" id="IPR000772">
    <property type="entry name" value="Ricin_B_lectin"/>
</dbReference>
<feature type="domain" description="Ricin B lectin" evidence="1">
    <location>
        <begin position="63"/>
        <end position="150"/>
    </location>
</feature>